<dbReference type="EMBL" id="JARAKH010000011">
    <property type="protein sequence ID" value="KAK8399290.1"/>
    <property type="molecule type" value="Genomic_DNA"/>
</dbReference>
<accession>A0AAW0UHW6</accession>
<evidence type="ECO:0000313" key="1">
    <source>
        <dbReference type="EMBL" id="KAK8399290.1"/>
    </source>
</evidence>
<dbReference type="AlphaFoldDB" id="A0AAW0UHW6"/>
<sequence>MVVVIRTSWRCRNGDIRLQKRWRGFTGGGVPQRGQSMAIVADRNGGGGGGHTTLKKANNVISTVAKKCSALGLKINFGKSKAVYFNGKTPQVPLQIEPHAIEWTSHHPYLGILIDKELNFKRQVTTMKERITTRLKTMRAITSTEGGANFQVLKLFYVHAIRSIVDYAAPLIASLAPNEMEHLEKLQNQALRIMLGAPGWTKIVNMRAEADLPQINHRVHAMNTSLLAKTLAQPRYSEVARRVQQSLAQDEDLFTKRTWAHTTAQGIKTLQVQAPLLSRTTDAQHPDYEPPPPWQEPLYHFSVTRLTASKASLSADDLTAQLDRHSAPWMMQTLRYISPMDQSILRHTELLLLLCTAITLASSAYQTTHQRCRQN</sequence>
<evidence type="ECO:0000313" key="2">
    <source>
        <dbReference type="Proteomes" id="UP001487740"/>
    </source>
</evidence>
<name>A0AAW0UHW6_SCYPA</name>
<keyword evidence="2" id="KW-1185">Reference proteome</keyword>
<organism evidence="1 2">
    <name type="scientific">Scylla paramamosain</name>
    <name type="common">Mud crab</name>
    <dbReference type="NCBI Taxonomy" id="85552"/>
    <lineage>
        <taxon>Eukaryota</taxon>
        <taxon>Metazoa</taxon>
        <taxon>Ecdysozoa</taxon>
        <taxon>Arthropoda</taxon>
        <taxon>Crustacea</taxon>
        <taxon>Multicrustacea</taxon>
        <taxon>Malacostraca</taxon>
        <taxon>Eumalacostraca</taxon>
        <taxon>Eucarida</taxon>
        <taxon>Decapoda</taxon>
        <taxon>Pleocyemata</taxon>
        <taxon>Brachyura</taxon>
        <taxon>Eubrachyura</taxon>
        <taxon>Portunoidea</taxon>
        <taxon>Portunidae</taxon>
        <taxon>Portuninae</taxon>
        <taxon>Scylla</taxon>
    </lineage>
</organism>
<evidence type="ECO:0008006" key="3">
    <source>
        <dbReference type="Google" id="ProtNLM"/>
    </source>
</evidence>
<comment type="caution">
    <text evidence="1">The sequence shown here is derived from an EMBL/GenBank/DDBJ whole genome shotgun (WGS) entry which is preliminary data.</text>
</comment>
<gene>
    <name evidence="1" type="ORF">O3P69_003421</name>
</gene>
<reference evidence="1 2" key="1">
    <citation type="submission" date="2023-03" db="EMBL/GenBank/DDBJ databases">
        <title>High-quality genome of Scylla paramamosain provides insights in environmental adaptation.</title>
        <authorList>
            <person name="Zhang L."/>
        </authorList>
    </citation>
    <scope>NUCLEOTIDE SEQUENCE [LARGE SCALE GENOMIC DNA]</scope>
    <source>
        <strain evidence="1">LZ_2023a</strain>
        <tissue evidence="1">Muscle</tissue>
    </source>
</reference>
<dbReference type="Proteomes" id="UP001487740">
    <property type="component" value="Unassembled WGS sequence"/>
</dbReference>
<protein>
    <recommendedName>
        <fullName evidence="3">Reverse transcriptase domain-containing protein</fullName>
    </recommendedName>
</protein>
<proteinExistence type="predicted"/>